<proteinExistence type="predicted"/>
<dbReference type="EMBL" id="MN739405">
    <property type="protein sequence ID" value="QHT03125.1"/>
    <property type="molecule type" value="Genomic_DNA"/>
</dbReference>
<dbReference type="GO" id="GO:0003899">
    <property type="term" value="F:DNA-directed RNA polymerase activity"/>
    <property type="evidence" value="ECO:0007669"/>
    <property type="project" value="InterPro"/>
</dbReference>
<reference evidence="1" key="1">
    <citation type="journal article" date="2020" name="Nature">
        <title>Giant virus diversity and host interactions through global metagenomics.</title>
        <authorList>
            <person name="Schulz F."/>
            <person name="Roux S."/>
            <person name="Paez-Espino D."/>
            <person name="Jungbluth S."/>
            <person name="Walsh D.A."/>
            <person name="Denef V.J."/>
            <person name="McMahon K.D."/>
            <person name="Konstantinidis K.T."/>
            <person name="Eloe-Fadrosh E.A."/>
            <person name="Kyrpides N.C."/>
            <person name="Woyke T."/>
        </authorList>
    </citation>
    <scope>NUCLEOTIDE SEQUENCE</scope>
    <source>
        <strain evidence="1">GVMAG-M-3300020727-4</strain>
    </source>
</reference>
<dbReference type="AlphaFoldDB" id="A0A6C0CHT1"/>
<dbReference type="InterPro" id="IPR023580">
    <property type="entry name" value="RNA_pol_su_RPB10"/>
</dbReference>
<dbReference type="GO" id="GO:0042797">
    <property type="term" value="P:tRNA transcription by RNA polymerase III"/>
    <property type="evidence" value="ECO:0007669"/>
    <property type="project" value="TreeGrafter"/>
</dbReference>
<dbReference type="GO" id="GO:0005736">
    <property type="term" value="C:RNA polymerase I complex"/>
    <property type="evidence" value="ECO:0007669"/>
    <property type="project" value="TreeGrafter"/>
</dbReference>
<dbReference type="Pfam" id="PF01194">
    <property type="entry name" value="RNA_pol_N"/>
    <property type="match status" value="1"/>
</dbReference>
<evidence type="ECO:0008006" key="2">
    <source>
        <dbReference type="Google" id="ProtNLM"/>
    </source>
</evidence>
<dbReference type="GO" id="GO:0006366">
    <property type="term" value="P:transcription by RNA polymerase II"/>
    <property type="evidence" value="ECO:0007669"/>
    <property type="project" value="TreeGrafter"/>
</dbReference>
<evidence type="ECO:0000313" key="1">
    <source>
        <dbReference type="EMBL" id="QHT03125.1"/>
    </source>
</evidence>
<dbReference type="GO" id="GO:0005666">
    <property type="term" value="C:RNA polymerase III complex"/>
    <property type="evidence" value="ECO:0007669"/>
    <property type="project" value="TreeGrafter"/>
</dbReference>
<dbReference type="GO" id="GO:0003677">
    <property type="term" value="F:DNA binding"/>
    <property type="evidence" value="ECO:0007669"/>
    <property type="project" value="InterPro"/>
</dbReference>
<dbReference type="Gene3D" id="1.10.10.60">
    <property type="entry name" value="Homeodomain-like"/>
    <property type="match status" value="1"/>
</dbReference>
<sequence>MIIPIRCFTCSKVIADKYDYYHEEKNKLKPSDKKDDPNLKFYSDIHTKEILDRLGLIRYCCRRSLMSSVDLMDVI</sequence>
<dbReference type="GO" id="GO:0005665">
    <property type="term" value="C:RNA polymerase II, core complex"/>
    <property type="evidence" value="ECO:0007669"/>
    <property type="project" value="TreeGrafter"/>
</dbReference>
<protein>
    <recommendedName>
        <fullName evidence="2">DNA-directed RNA polymerase</fullName>
    </recommendedName>
</protein>
<dbReference type="PANTHER" id="PTHR23431">
    <property type="entry name" value="DNA-DIRECTED RNA POLYMERASES I, II, AND III SUBUNIT RPABC5 FAMILY MEMBER"/>
    <property type="match status" value="1"/>
</dbReference>
<dbReference type="PANTHER" id="PTHR23431:SF9">
    <property type="entry name" value="DNA-DIRECTED RNA POLYMERASE SUBUNIT 10-LIKE PROTEIN"/>
    <property type="match status" value="1"/>
</dbReference>
<dbReference type="GO" id="GO:0008270">
    <property type="term" value="F:zinc ion binding"/>
    <property type="evidence" value="ECO:0007669"/>
    <property type="project" value="TreeGrafter"/>
</dbReference>
<dbReference type="GO" id="GO:0006360">
    <property type="term" value="P:transcription by RNA polymerase I"/>
    <property type="evidence" value="ECO:0007669"/>
    <property type="project" value="TreeGrafter"/>
</dbReference>
<dbReference type="SUPFAM" id="SSF46924">
    <property type="entry name" value="RNA polymerase subunit RPB10"/>
    <property type="match status" value="1"/>
</dbReference>
<name>A0A6C0CHT1_9ZZZZ</name>
<organism evidence="1">
    <name type="scientific">viral metagenome</name>
    <dbReference type="NCBI Taxonomy" id="1070528"/>
    <lineage>
        <taxon>unclassified sequences</taxon>
        <taxon>metagenomes</taxon>
        <taxon>organismal metagenomes</taxon>
    </lineage>
</organism>
<accession>A0A6C0CHT1</accession>
<dbReference type="InterPro" id="IPR000268">
    <property type="entry name" value="RPABC5/Rpb10"/>
</dbReference>